<dbReference type="InterPro" id="IPR011033">
    <property type="entry name" value="PRC_barrel-like_sf"/>
</dbReference>
<accession>A0A3E3K1D7</accession>
<dbReference type="OrthoDB" id="6024937at2"/>
<dbReference type="Proteomes" id="UP000261080">
    <property type="component" value="Unassembled WGS sequence"/>
</dbReference>
<dbReference type="NCBIfam" id="TIGR02888">
    <property type="entry name" value="spore_YlmC_YmxH"/>
    <property type="match status" value="1"/>
</dbReference>
<feature type="domain" description="PRC-barrel" evidence="1">
    <location>
        <begin position="2"/>
        <end position="78"/>
    </location>
</feature>
<dbReference type="AlphaFoldDB" id="A0A3E3K1D7"/>
<dbReference type="InterPro" id="IPR027275">
    <property type="entry name" value="PRC-brl_dom"/>
</dbReference>
<dbReference type="PANTHER" id="PTHR40061">
    <property type="entry name" value="SPORULATION PROTEIN YLMC-RELATED"/>
    <property type="match status" value="1"/>
</dbReference>
<dbReference type="SUPFAM" id="SSF50346">
    <property type="entry name" value="PRC-barrel domain"/>
    <property type="match status" value="1"/>
</dbReference>
<dbReference type="Gene3D" id="2.30.30.240">
    <property type="entry name" value="PRC-barrel domain"/>
    <property type="match status" value="1"/>
</dbReference>
<dbReference type="InterPro" id="IPR014238">
    <property type="entry name" value="Spore_YlmC/YmxH"/>
</dbReference>
<evidence type="ECO:0000313" key="2">
    <source>
        <dbReference type="EMBL" id="RGE86932.1"/>
    </source>
</evidence>
<dbReference type="EMBL" id="QVLX01000004">
    <property type="protein sequence ID" value="RGE86932.1"/>
    <property type="molecule type" value="Genomic_DNA"/>
</dbReference>
<organism evidence="2 3">
    <name type="scientific">Sellimonas intestinalis</name>
    <dbReference type="NCBI Taxonomy" id="1653434"/>
    <lineage>
        <taxon>Bacteria</taxon>
        <taxon>Bacillati</taxon>
        <taxon>Bacillota</taxon>
        <taxon>Clostridia</taxon>
        <taxon>Lachnospirales</taxon>
        <taxon>Lachnospiraceae</taxon>
        <taxon>Sellimonas</taxon>
    </lineage>
</organism>
<dbReference type="RefSeq" id="WP_024732013.1">
    <property type="nucleotide sequence ID" value="NZ_BAABYU010000001.1"/>
</dbReference>
<proteinExistence type="predicted"/>
<gene>
    <name evidence="2" type="ORF">DW016_08235</name>
</gene>
<name>A0A3E3K1D7_9FIRM</name>
<keyword evidence="3" id="KW-1185">Reference proteome</keyword>
<evidence type="ECO:0000313" key="3">
    <source>
        <dbReference type="Proteomes" id="UP000261080"/>
    </source>
</evidence>
<comment type="caution">
    <text evidence="2">The sequence shown here is derived from an EMBL/GenBank/DDBJ whole genome shotgun (WGS) entry which is preliminary data.</text>
</comment>
<reference evidence="2 3" key="1">
    <citation type="submission" date="2018-08" db="EMBL/GenBank/DDBJ databases">
        <title>A genome reference for cultivated species of the human gut microbiota.</title>
        <authorList>
            <person name="Zou Y."/>
            <person name="Xue W."/>
            <person name="Luo G."/>
        </authorList>
    </citation>
    <scope>NUCLEOTIDE SEQUENCE [LARGE SCALE GENOMIC DNA]</scope>
    <source>
        <strain evidence="2 3">AF37-2AT</strain>
    </source>
</reference>
<dbReference type="Pfam" id="PF05239">
    <property type="entry name" value="PRC"/>
    <property type="match status" value="1"/>
</dbReference>
<evidence type="ECO:0000259" key="1">
    <source>
        <dbReference type="Pfam" id="PF05239"/>
    </source>
</evidence>
<dbReference type="PANTHER" id="PTHR40061:SF1">
    <property type="entry name" value="SPORULATION PROTEIN YLMC-RELATED"/>
    <property type="match status" value="1"/>
</dbReference>
<protein>
    <submittedName>
        <fullName evidence="2">YlmC/YmxH family sporulation protein</fullName>
    </submittedName>
</protein>
<sequence>MRLCDLREKEVINTGNCRRLGCVVDLVVDMKKGCVQAIVVPGPGRLCGLFGYDSEYVIPFECICKVGPDIILVDICEEKFLCECR</sequence>
<dbReference type="GeneID" id="97192052"/>